<protein>
    <submittedName>
        <fullName evidence="2">Uncharacterized protein</fullName>
    </submittedName>
</protein>
<comment type="caution">
    <text evidence="2">The sequence shown here is derived from an EMBL/GenBank/DDBJ whole genome shotgun (WGS) entry which is preliminary data.</text>
</comment>
<evidence type="ECO:0000313" key="2">
    <source>
        <dbReference type="EMBL" id="GGE22950.1"/>
    </source>
</evidence>
<evidence type="ECO:0000256" key="1">
    <source>
        <dbReference type="SAM" id="Coils"/>
    </source>
</evidence>
<proteinExistence type="predicted"/>
<keyword evidence="3" id="KW-1185">Reference proteome</keyword>
<dbReference type="RefSeq" id="WP_188407198.1">
    <property type="nucleotide sequence ID" value="NZ_BMGL01000018.1"/>
</dbReference>
<name>A0A917A2N2_9FLAO</name>
<evidence type="ECO:0000313" key="3">
    <source>
        <dbReference type="Proteomes" id="UP000599688"/>
    </source>
</evidence>
<dbReference type="EMBL" id="BMGL01000018">
    <property type="protein sequence ID" value="GGE22950.1"/>
    <property type="molecule type" value="Genomic_DNA"/>
</dbReference>
<organism evidence="2 3">
    <name type="scientific">Psychroflexus salis</name>
    <dbReference type="NCBI Taxonomy" id="1526574"/>
    <lineage>
        <taxon>Bacteria</taxon>
        <taxon>Pseudomonadati</taxon>
        <taxon>Bacteroidota</taxon>
        <taxon>Flavobacteriia</taxon>
        <taxon>Flavobacteriales</taxon>
        <taxon>Flavobacteriaceae</taxon>
        <taxon>Psychroflexus</taxon>
    </lineage>
</organism>
<reference evidence="2 3" key="1">
    <citation type="journal article" date="2014" name="Int. J. Syst. Evol. Microbiol.">
        <title>Complete genome sequence of Corynebacterium casei LMG S-19264T (=DSM 44701T), isolated from a smear-ripened cheese.</title>
        <authorList>
            <consortium name="US DOE Joint Genome Institute (JGI-PGF)"/>
            <person name="Walter F."/>
            <person name="Albersmeier A."/>
            <person name="Kalinowski J."/>
            <person name="Ruckert C."/>
        </authorList>
    </citation>
    <scope>NUCLEOTIDE SEQUENCE [LARGE SCALE GENOMIC DNA]</scope>
    <source>
        <strain evidence="2 3">CGMCC 1.12925</strain>
    </source>
</reference>
<feature type="coiled-coil region" evidence="1">
    <location>
        <begin position="128"/>
        <end position="155"/>
    </location>
</feature>
<gene>
    <name evidence="2" type="ORF">GCM10010831_24840</name>
</gene>
<dbReference type="AlphaFoldDB" id="A0A917A2N2"/>
<dbReference type="Proteomes" id="UP000599688">
    <property type="component" value="Unassembled WGS sequence"/>
</dbReference>
<accession>A0A917A2N2</accession>
<keyword evidence="1" id="KW-0175">Coiled coil</keyword>
<sequence>MNLYLKRHKLLEILTKKRILLESDLSDDNLLGVSFTDIHKQLNCNRSELELIMSELYDLDEIGYHDTLGVVGLFTKDKGKSSYANKKYKRLYRNEITNLIKDFVQIIIPILSLLIASYAVSNKIESFNMNIKNKLDKIENQVKELEFEFDKTEMNHGVINIDSISKK</sequence>